<dbReference type="CDD" id="cd03220">
    <property type="entry name" value="ABC_KpsT_Wzt"/>
    <property type="match status" value="1"/>
</dbReference>
<dbReference type="SMART" id="SM00382">
    <property type="entry name" value="AAA"/>
    <property type="match status" value="1"/>
</dbReference>
<evidence type="ECO:0000259" key="5">
    <source>
        <dbReference type="PROSITE" id="PS50893"/>
    </source>
</evidence>
<dbReference type="PANTHER" id="PTHR46743:SF2">
    <property type="entry name" value="TEICHOIC ACIDS EXPORT ATP-BINDING PROTEIN TAGH"/>
    <property type="match status" value="1"/>
</dbReference>
<organism evidence="6">
    <name type="scientific">freshwater metagenome</name>
    <dbReference type="NCBI Taxonomy" id="449393"/>
    <lineage>
        <taxon>unclassified sequences</taxon>
        <taxon>metagenomes</taxon>
        <taxon>ecological metagenomes</taxon>
    </lineage>
</organism>
<dbReference type="InterPro" id="IPR050683">
    <property type="entry name" value="Bact_Polysacc_Export_ATP-bd"/>
</dbReference>
<feature type="domain" description="ABC transporter" evidence="5">
    <location>
        <begin position="6"/>
        <end position="242"/>
    </location>
</feature>
<reference evidence="6" key="1">
    <citation type="submission" date="2020-05" db="EMBL/GenBank/DDBJ databases">
        <authorList>
            <person name="Chiriac C."/>
            <person name="Salcher M."/>
            <person name="Ghai R."/>
            <person name="Kavagutti S V."/>
        </authorList>
    </citation>
    <scope>NUCLEOTIDE SEQUENCE</scope>
</reference>
<keyword evidence="4" id="KW-0067">ATP-binding</keyword>
<keyword evidence="2" id="KW-0813">Transport</keyword>
<proteinExistence type="inferred from homology"/>
<name>A0A6J7XVG2_9ZZZZ</name>
<protein>
    <submittedName>
        <fullName evidence="6">Unannotated protein</fullName>
    </submittedName>
</protein>
<accession>A0A6J7XVG2</accession>
<dbReference type="Pfam" id="PF00005">
    <property type="entry name" value="ABC_tran"/>
    <property type="match status" value="1"/>
</dbReference>
<dbReference type="InterPro" id="IPR003593">
    <property type="entry name" value="AAA+_ATPase"/>
</dbReference>
<dbReference type="PROSITE" id="PS00211">
    <property type="entry name" value="ABC_TRANSPORTER_1"/>
    <property type="match status" value="1"/>
</dbReference>
<dbReference type="GO" id="GO:0005524">
    <property type="term" value="F:ATP binding"/>
    <property type="evidence" value="ECO:0007669"/>
    <property type="project" value="UniProtKB-KW"/>
</dbReference>
<evidence type="ECO:0000256" key="2">
    <source>
        <dbReference type="ARBA" id="ARBA00022448"/>
    </source>
</evidence>
<dbReference type="GO" id="GO:0016887">
    <property type="term" value="F:ATP hydrolysis activity"/>
    <property type="evidence" value="ECO:0007669"/>
    <property type="project" value="InterPro"/>
</dbReference>
<dbReference type="PROSITE" id="PS50893">
    <property type="entry name" value="ABC_TRANSPORTER_2"/>
    <property type="match status" value="1"/>
</dbReference>
<evidence type="ECO:0000256" key="4">
    <source>
        <dbReference type="ARBA" id="ARBA00022840"/>
    </source>
</evidence>
<keyword evidence="3" id="KW-0547">Nucleotide-binding</keyword>
<evidence type="ECO:0000256" key="1">
    <source>
        <dbReference type="ARBA" id="ARBA00005417"/>
    </source>
</evidence>
<dbReference type="InterPro" id="IPR017871">
    <property type="entry name" value="ABC_transporter-like_CS"/>
</dbReference>
<dbReference type="GO" id="GO:0140359">
    <property type="term" value="F:ABC-type transporter activity"/>
    <property type="evidence" value="ECO:0007669"/>
    <property type="project" value="InterPro"/>
</dbReference>
<dbReference type="InterPro" id="IPR003439">
    <property type="entry name" value="ABC_transporter-like_ATP-bd"/>
</dbReference>
<dbReference type="PANTHER" id="PTHR46743">
    <property type="entry name" value="TEICHOIC ACIDS EXPORT ATP-BINDING PROTEIN TAGH"/>
    <property type="match status" value="1"/>
</dbReference>
<sequence length="243" mass="26442">MAVIEVKNVDLTYRVLKNRTGSLKGLFRDMIRGRIRVLDFQALRDISFTVDAGEVVAILGRNGAGKSTLLKVLARVLPPTSGSVKIQGAIAPMIELGAGFHPEMTGAENVLFYSVLMGRDMKRVKGRIPAIGEWAGVSDHMDFPMRTFSSGMIARIAFSTATDEKSEVLLVDEVLSVGDADFQKKSKARMAELIKSGAAVVLVSHDMDAVRTLAHRAIWLENGAIKMEGPAKKVVAAYEKQIQ</sequence>
<dbReference type="SUPFAM" id="SSF52540">
    <property type="entry name" value="P-loop containing nucleoside triphosphate hydrolases"/>
    <property type="match status" value="1"/>
</dbReference>
<gene>
    <name evidence="6" type="ORF">UFOPK3554_01380</name>
</gene>
<dbReference type="GO" id="GO:0016020">
    <property type="term" value="C:membrane"/>
    <property type="evidence" value="ECO:0007669"/>
    <property type="project" value="InterPro"/>
</dbReference>
<comment type="similarity">
    <text evidence="1">Belongs to the ABC transporter superfamily.</text>
</comment>
<dbReference type="AlphaFoldDB" id="A0A6J7XVG2"/>
<dbReference type="Gene3D" id="3.40.50.300">
    <property type="entry name" value="P-loop containing nucleotide triphosphate hydrolases"/>
    <property type="match status" value="1"/>
</dbReference>
<evidence type="ECO:0000313" key="6">
    <source>
        <dbReference type="EMBL" id="CAB5241349.1"/>
    </source>
</evidence>
<evidence type="ECO:0000256" key="3">
    <source>
        <dbReference type="ARBA" id="ARBA00022741"/>
    </source>
</evidence>
<dbReference type="InterPro" id="IPR015860">
    <property type="entry name" value="ABC_transpr_TagH-like"/>
</dbReference>
<dbReference type="InterPro" id="IPR027417">
    <property type="entry name" value="P-loop_NTPase"/>
</dbReference>
<dbReference type="EMBL" id="CAFBSG010000047">
    <property type="protein sequence ID" value="CAB5241349.1"/>
    <property type="molecule type" value="Genomic_DNA"/>
</dbReference>